<name>A0ABM3FID0_NEOLC</name>
<keyword evidence="1" id="KW-1185">Reference proteome</keyword>
<dbReference type="Proteomes" id="UP000829291">
    <property type="component" value="Chromosome 2"/>
</dbReference>
<gene>
    <name evidence="2" type="primary">LOC124292951</name>
</gene>
<protein>
    <submittedName>
        <fullName evidence="2">Uncharacterized protein LOC124292951</fullName>
    </submittedName>
</protein>
<evidence type="ECO:0000313" key="2">
    <source>
        <dbReference type="RefSeq" id="XP_046587774.1"/>
    </source>
</evidence>
<sequence>MFQINADFRLMHPNVKVTNFSADVILQVYEKYSAKANNNTKSFDDEEPDWDKMTTAHITLLKLLPPTAKGRKKSERDGVVSAIDRLILFHKTGTPLDNAPIKTAQPCLLAVGPNKAAISSYFIAVEKKVLPIDATDSSAAFDTLFKCHFVFNTNFDTNLSMYYNFLQEFYYKMESNVRFTARMREVRAWLTQI</sequence>
<organism evidence="1 2">
    <name type="scientific">Neodiprion lecontei</name>
    <name type="common">Redheaded pine sawfly</name>
    <dbReference type="NCBI Taxonomy" id="441921"/>
    <lineage>
        <taxon>Eukaryota</taxon>
        <taxon>Metazoa</taxon>
        <taxon>Ecdysozoa</taxon>
        <taxon>Arthropoda</taxon>
        <taxon>Hexapoda</taxon>
        <taxon>Insecta</taxon>
        <taxon>Pterygota</taxon>
        <taxon>Neoptera</taxon>
        <taxon>Endopterygota</taxon>
        <taxon>Hymenoptera</taxon>
        <taxon>Tenthredinoidea</taxon>
        <taxon>Diprionidae</taxon>
        <taxon>Diprioninae</taxon>
        <taxon>Neodiprion</taxon>
    </lineage>
</organism>
<dbReference type="GeneID" id="124292951"/>
<evidence type="ECO:0000313" key="1">
    <source>
        <dbReference type="Proteomes" id="UP000829291"/>
    </source>
</evidence>
<accession>A0ABM3FID0</accession>
<proteinExistence type="predicted"/>
<dbReference type="RefSeq" id="XP_046587774.1">
    <property type="nucleotide sequence ID" value="XM_046731818.1"/>
</dbReference>
<reference evidence="2" key="1">
    <citation type="submission" date="2025-08" db="UniProtKB">
        <authorList>
            <consortium name="RefSeq"/>
        </authorList>
    </citation>
    <scope>IDENTIFICATION</scope>
    <source>
        <tissue evidence="2">Thorax and Abdomen</tissue>
    </source>
</reference>